<dbReference type="InterPro" id="IPR011650">
    <property type="entry name" value="Peptidase_M20_dimer"/>
</dbReference>
<dbReference type="InterPro" id="IPR050072">
    <property type="entry name" value="Peptidase_M20A"/>
</dbReference>
<keyword evidence="5" id="KW-0028">Amino-acid biosynthesis</keyword>
<protein>
    <submittedName>
        <fullName evidence="11">Acetylornithine deacetylase</fullName>
    </submittedName>
</protein>
<evidence type="ECO:0000259" key="10">
    <source>
        <dbReference type="Pfam" id="PF07687"/>
    </source>
</evidence>
<reference evidence="11" key="2">
    <citation type="submission" date="2020-09" db="EMBL/GenBank/DDBJ databases">
        <authorList>
            <person name="Sun Q."/>
            <person name="Zhou Y."/>
        </authorList>
    </citation>
    <scope>NUCLEOTIDE SEQUENCE</scope>
    <source>
        <strain evidence="11">CGMCC 1.12785</strain>
    </source>
</reference>
<organism evidence="11 12">
    <name type="scientific">Sediminivirga luteola</name>
    <dbReference type="NCBI Taxonomy" id="1774748"/>
    <lineage>
        <taxon>Bacteria</taxon>
        <taxon>Bacillati</taxon>
        <taxon>Actinomycetota</taxon>
        <taxon>Actinomycetes</taxon>
        <taxon>Micrococcales</taxon>
        <taxon>Brevibacteriaceae</taxon>
        <taxon>Sediminivirga</taxon>
    </lineage>
</organism>
<dbReference type="PANTHER" id="PTHR43808:SF31">
    <property type="entry name" value="N-ACETYL-L-CITRULLINE DEACETYLASE"/>
    <property type="match status" value="1"/>
</dbReference>
<keyword evidence="4" id="KW-0055">Arginine biosynthesis</keyword>
<sequence>MELPASLPWINRLIGLDTTSRDSNLELIEVIAADLRSHGIEPRILPSEDGRKANLLATIPAADGTRAGGVMLSGHTDVVPVDGQDWSSEPFTGDVRDGRLYGRGSADMKAFCGIVMHYVPQLAAARLSQPVHLAFSYDEEIGCVGAPGLVKGIADQGLHPRVAFVGEPTSMRPIRAHKSMNIIELEFRGVAAHSSLTTHGVNTIEHAAGIITYMRGLADHWRANGPFDEGYPIPHSTASVNVVSGGTAANIVPAHTRIELEFRTVAGDDPDQVIAGIASELAVIDAAMKTENPAAGTSLRVIAKAPGLDTPEDAQVLQLARRLGADAPAQKVTFGTEAGLFAEAGIETIVLGPGDIAQAHTPDEFIELEQIRAGEEFIERLIAHLSA</sequence>
<comment type="similarity">
    <text evidence="2">Belongs to the peptidase M20A family. ArgE subfamily.</text>
</comment>
<dbReference type="NCBIfam" id="TIGR01892">
    <property type="entry name" value="AcOrn-deacetyl"/>
    <property type="match status" value="1"/>
</dbReference>
<evidence type="ECO:0000256" key="2">
    <source>
        <dbReference type="ARBA" id="ARBA00005691"/>
    </source>
</evidence>
<reference evidence="11" key="1">
    <citation type="journal article" date="2014" name="Int. J. Syst. Evol. Microbiol.">
        <title>Complete genome sequence of Corynebacterium casei LMG S-19264T (=DSM 44701T), isolated from a smear-ripened cheese.</title>
        <authorList>
            <consortium name="US DOE Joint Genome Institute (JGI-PGF)"/>
            <person name="Walter F."/>
            <person name="Albersmeier A."/>
            <person name="Kalinowski J."/>
            <person name="Ruckert C."/>
        </authorList>
    </citation>
    <scope>NUCLEOTIDE SEQUENCE</scope>
    <source>
        <strain evidence="11">CGMCC 1.12785</strain>
    </source>
</reference>
<evidence type="ECO:0000313" key="11">
    <source>
        <dbReference type="EMBL" id="GGA21703.1"/>
    </source>
</evidence>
<dbReference type="SUPFAM" id="SSF53187">
    <property type="entry name" value="Zn-dependent exopeptidases"/>
    <property type="match status" value="1"/>
</dbReference>
<comment type="cofactor">
    <cofactor evidence="1">
        <name>Zn(2+)</name>
        <dbReference type="ChEBI" id="CHEBI:29105"/>
    </cofactor>
</comment>
<dbReference type="Proteomes" id="UP000616114">
    <property type="component" value="Unassembled WGS sequence"/>
</dbReference>
<dbReference type="SUPFAM" id="SSF55031">
    <property type="entry name" value="Bacterial exopeptidase dimerisation domain"/>
    <property type="match status" value="1"/>
</dbReference>
<dbReference type="Gene3D" id="3.40.630.10">
    <property type="entry name" value="Zn peptidases"/>
    <property type="match status" value="1"/>
</dbReference>
<dbReference type="PANTHER" id="PTHR43808">
    <property type="entry name" value="ACETYLORNITHINE DEACETYLASE"/>
    <property type="match status" value="1"/>
</dbReference>
<dbReference type="CDD" id="cd03894">
    <property type="entry name" value="M20_ArgE"/>
    <property type="match status" value="1"/>
</dbReference>
<dbReference type="InterPro" id="IPR001261">
    <property type="entry name" value="ArgE/DapE_CS"/>
</dbReference>
<keyword evidence="12" id="KW-1185">Reference proteome</keyword>
<dbReference type="GO" id="GO:0006526">
    <property type="term" value="P:L-arginine biosynthetic process"/>
    <property type="evidence" value="ECO:0007669"/>
    <property type="project" value="UniProtKB-KW"/>
</dbReference>
<dbReference type="InterPro" id="IPR002933">
    <property type="entry name" value="Peptidase_M20"/>
</dbReference>
<keyword evidence="8" id="KW-0862">Zinc</keyword>
<evidence type="ECO:0000256" key="4">
    <source>
        <dbReference type="ARBA" id="ARBA00022571"/>
    </source>
</evidence>
<gene>
    <name evidence="11" type="primary">argE</name>
    <name evidence="11" type="ORF">GCM10011333_25940</name>
</gene>
<feature type="domain" description="Peptidase M20 dimerisation" evidence="10">
    <location>
        <begin position="176"/>
        <end position="282"/>
    </location>
</feature>
<dbReference type="EMBL" id="BMFY01000012">
    <property type="protein sequence ID" value="GGA21703.1"/>
    <property type="molecule type" value="Genomic_DNA"/>
</dbReference>
<evidence type="ECO:0000256" key="1">
    <source>
        <dbReference type="ARBA" id="ARBA00001947"/>
    </source>
</evidence>
<keyword evidence="3" id="KW-0963">Cytoplasm</keyword>
<evidence type="ECO:0000256" key="9">
    <source>
        <dbReference type="ARBA" id="ARBA00023285"/>
    </source>
</evidence>
<dbReference type="GO" id="GO:0008777">
    <property type="term" value="F:acetylornithine deacetylase activity"/>
    <property type="evidence" value="ECO:0007669"/>
    <property type="project" value="TreeGrafter"/>
</dbReference>
<evidence type="ECO:0000256" key="3">
    <source>
        <dbReference type="ARBA" id="ARBA00022490"/>
    </source>
</evidence>
<dbReference type="InterPro" id="IPR036264">
    <property type="entry name" value="Bact_exopeptidase_dim_dom"/>
</dbReference>
<dbReference type="AlphaFoldDB" id="A0A8J2XLC6"/>
<dbReference type="InterPro" id="IPR010169">
    <property type="entry name" value="AcOrn-deacetyl"/>
</dbReference>
<dbReference type="Pfam" id="PF01546">
    <property type="entry name" value="Peptidase_M20"/>
    <property type="match status" value="1"/>
</dbReference>
<name>A0A8J2XLC6_9MICO</name>
<keyword evidence="9" id="KW-0170">Cobalt</keyword>
<evidence type="ECO:0000256" key="6">
    <source>
        <dbReference type="ARBA" id="ARBA00022723"/>
    </source>
</evidence>
<dbReference type="Gene3D" id="3.30.70.360">
    <property type="match status" value="1"/>
</dbReference>
<dbReference type="Pfam" id="PF07687">
    <property type="entry name" value="M20_dimer"/>
    <property type="match status" value="1"/>
</dbReference>
<dbReference type="NCBIfam" id="NF005710">
    <property type="entry name" value="PRK07522.1"/>
    <property type="match status" value="1"/>
</dbReference>
<accession>A0A8J2XLC6</accession>
<evidence type="ECO:0000256" key="5">
    <source>
        <dbReference type="ARBA" id="ARBA00022605"/>
    </source>
</evidence>
<dbReference type="PROSITE" id="PS00758">
    <property type="entry name" value="ARGE_DAPE_CPG2_1"/>
    <property type="match status" value="1"/>
</dbReference>
<keyword evidence="6" id="KW-0479">Metal-binding</keyword>
<comment type="caution">
    <text evidence="11">The sequence shown here is derived from an EMBL/GenBank/DDBJ whole genome shotgun (WGS) entry which is preliminary data.</text>
</comment>
<evidence type="ECO:0000256" key="7">
    <source>
        <dbReference type="ARBA" id="ARBA00022801"/>
    </source>
</evidence>
<dbReference type="GO" id="GO:0046872">
    <property type="term" value="F:metal ion binding"/>
    <property type="evidence" value="ECO:0007669"/>
    <property type="project" value="UniProtKB-KW"/>
</dbReference>
<proteinExistence type="inferred from homology"/>
<evidence type="ECO:0000313" key="12">
    <source>
        <dbReference type="Proteomes" id="UP000616114"/>
    </source>
</evidence>
<dbReference type="RefSeq" id="WP_188551320.1">
    <property type="nucleotide sequence ID" value="NZ_BMFY01000012.1"/>
</dbReference>
<keyword evidence="7" id="KW-0378">Hydrolase</keyword>
<evidence type="ECO:0000256" key="8">
    <source>
        <dbReference type="ARBA" id="ARBA00022833"/>
    </source>
</evidence>